<feature type="chain" id="PRO_5047236740" evidence="5">
    <location>
        <begin position="19"/>
        <end position="1807"/>
    </location>
</feature>
<feature type="compositionally biased region" description="Basic residues" evidence="3">
    <location>
        <begin position="467"/>
        <end position="477"/>
    </location>
</feature>
<feature type="region of interest" description="Disordered" evidence="3">
    <location>
        <begin position="580"/>
        <end position="623"/>
    </location>
</feature>
<sequence>MVMPVLFSLFIILMRNSPKLDDVELSSSEAIQYEVWWKTLIDKIKERRERMIREDKTFKSNVFVPHIGVGYAPNTTAGIRQLVEMALTGISLKRNEIYGFADCDEMRIRLEMQNYIASLCFHDVDESHHGLPGKLHFSILMPAELRFYDNTWIGDSWRIQATLDTHSSRKSNISNIKNASKYVREGFISLQHSVSFQYLLMASGNAALPKVILRPFNLNNTVHELIAEGVDSAVLVLLIGFMFPVVILTKEIVEERELSYHYALHRVTSRTLWQFAAWYCNNFILQMISCTIFIVVLKVEWTVNTSVFKKCPWPILLLFFLCYVISVSAFSLLMAVIIRTTKLVVIIIPIYWIIVPLPLLSGQSLDTSLSSVVLAMTSYMLCNMTMYRGLKRMLSLENHLYNLSVKEYLISALVIKDITLLQLIGYFLLQTLVYLILAIILDQNIVPWVSKLIQCLPCRNQLRRAHRWNRRRQRQRQKMMDREKDTSENVSETVSRVVEYNDKKTSPSMKQFHAHTPKLLFKMPGLPAVPPLPPKKSTLTIASSDSSSSTSESSDQIAPTEQDQYAMDKQLVVWLSNNDMSRQSSRGSKGSYRLYEAPKQSSEKVYESSEDSDRSYEDTDDEEADRKSRVVIEFIKVWKKFHKIFVVRNFSLKVHENELMVLLGHNAGGKTTILNMTCGRTVPSSGSILIEGHNVVKHPARALQNVGISYKNLKIFTEFTFTEHLTYICRLRGLTKLQAHKDITDYLNILHAEKLAQIPVSQLTTGHRRLLQVLCAFAGRTKIVLLDRPIEGVDAEQRRHFYVFINRERINRTILITTNSPHVASNLGDRIAILVSGKLFDCGLEKSLMRGYRHVYRLVCYLGVKCNFRLLISFFARHLPELEVESKMGDMAVFSIQMRERADMTALYKLINLVDSKMNELHLDSFELMTTDLDQILLKAMMHTYMRGTGLLRNTLPKLANRIRAIEETCPKTRIGRFLANIRKSFAHIQVVLSRRFLIDTRCCTVPLLQIMLPSILCIWCFIMPHLTTNRTPLPTTTIALGMLKRSTILLSQRAISKPVQEAGKRYLEFATADQLIIDLDSTEDPLNYIAKYTPEHLFITDLNFALAAIFQDQAVEALYNNNLMHSAPVSLNLVMNALAVGFVDPSSEIVVKMELMGYSTLHTLIFSSDLNNVDWVIPLTMSLCCCYVWALPLLDFGLGSEAAYNRLELISGMRFTTLCVAYFIYGVLVVFISIMTLNGIIFTFHRSLPMDMYFNVMFNYTMLVSGACIISINILFSFWLTELRLGYILIIAFYSIGIVFHLSHCEYELFNVDENTAKMNMLPNYALFKNLLQLNHLMEIVELCKDDVTYKTSVLVEHCNALPNCCLDANINDAYLDLTFFTFLSIVIIWGFIYIRYGLNLTKRHPPRRRDDIKKDIDPDSCYDQTIIHFSNKTESDNSWIREKIRVRTMECPLVHSKALYIENLAVFFRAHVVLKHINMLVERYQVMSVLGVNGSGKTVLIKTILGANHESAGNISSFGKQSYQSRQHENYKLIGYCAQDCRIKEALTVIEYIQAVLTIRGLKRTQALEETINLLRIFNLYSSRFILLPYCSRGVLKRIRLALSLIGYAGLILMDEPFAYLDLSSQLTIHSLIHSQSSQGQAVLFTTSDPKYCDMASRTAVLDRTNLCVIGDRNELQVKHFMDFIVVKARIKMKALRAPDLDKDDDDLTELYKFRDIRHNKIYFEFCSIIEEYFPHAILKNTNNHIACFWLSRNMYTMSMVMETLHNNSDIFFPFKISAPCLKSLFINIVNKPSQEVQIIQDEDI</sequence>
<feature type="compositionally biased region" description="Basic and acidic residues" evidence="3">
    <location>
        <begin position="478"/>
        <end position="487"/>
    </location>
</feature>
<dbReference type="PANTHER" id="PTHR19229:SF250">
    <property type="entry name" value="ABC TRANSPORTER DOMAIN-CONTAINING PROTEIN-RELATED"/>
    <property type="match status" value="1"/>
</dbReference>
<protein>
    <submittedName>
        <fullName evidence="8">ATP-binding cassette sub-family A member 17</fullName>
    </submittedName>
</protein>
<dbReference type="InterPro" id="IPR003439">
    <property type="entry name" value="ABC_transporter-like_ATP-bd"/>
</dbReference>
<reference evidence="8" key="3">
    <citation type="submission" date="2025-08" db="UniProtKB">
        <authorList>
            <consortium name="RefSeq"/>
        </authorList>
    </citation>
    <scope>IDENTIFICATION</scope>
    <source>
        <tissue evidence="8">Whole organism</tissue>
    </source>
</reference>
<feature type="transmembrane region" description="Helical" evidence="4">
    <location>
        <begin position="1379"/>
        <end position="1400"/>
    </location>
</feature>
<evidence type="ECO:0000256" key="2">
    <source>
        <dbReference type="ARBA" id="ARBA00022840"/>
    </source>
</evidence>
<dbReference type="PANTHER" id="PTHR19229">
    <property type="entry name" value="ATP-BINDING CASSETTE TRANSPORTER SUBFAMILY A ABCA"/>
    <property type="match status" value="1"/>
</dbReference>
<feature type="transmembrane region" description="Helical" evidence="4">
    <location>
        <begin position="408"/>
        <end position="441"/>
    </location>
</feature>
<feature type="domain" description="ABC transporter" evidence="6">
    <location>
        <begin position="1461"/>
        <end position="1691"/>
    </location>
</feature>
<feature type="transmembrane region" description="Helical" evidence="4">
    <location>
        <begin position="315"/>
        <end position="336"/>
    </location>
</feature>
<feature type="transmembrane region" description="Helical" evidence="4">
    <location>
        <begin position="1258"/>
        <end position="1279"/>
    </location>
</feature>
<reference evidence="7" key="2">
    <citation type="journal article" date="2016" name="G3 (Bethesda)">
        <title>Genome Evolution in Three Species of Cactophilic Drosophila.</title>
        <authorList>
            <person name="Sanchez-Flores A."/>
            <person name="Penazola F."/>
            <person name="Carpinteyro-Ponce J."/>
            <person name="Nazario-Yepiz N."/>
            <person name="Abreu-Goodger C."/>
            <person name="Machado C.A."/>
            <person name="Markow T.A."/>
        </authorList>
    </citation>
    <scope>NUCLEOTIDE SEQUENCE [LARGE SCALE GENOMIC DNA]</scope>
</reference>
<evidence type="ECO:0000313" key="8">
    <source>
        <dbReference type="RefSeq" id="XP_017870428.1"/>
    </source>
</evidence>
<dbReference type="Proteomes" id="UP000694904">
    <property type="component" value="Chromosome X"/>
</dbReference>
<evidence type="ECO:0000256" key="1">
    <source>
        <dbReference type="ARBA" id="ARBA00022741"/>
    </source>
</evidence>
<name>A0ABM1PT92_DROAR</name>
<proteinExistence type="predicted"/>
<keyword evidence="2 8" id="KW-0067">ATP-binding</keyword>
<organism evidence="7 8">
    <name type="scientific">Drosophila arizonae</name>
    <name type="common">Fruit fly</name>
    <dbReference type="NCBI Taxonomy" id="7263"/>
    <lineage>
        <taxon>Eukaryota</taxon>
        <taxon>Metazoa</taxon>
        <taxon>Ecdysozoa</taxon>
        <taxon>Arthropoda</taxon>
        <taxon>Hexapoda</taxon>
        <taxon>Insecta</taxon>
        <taxon>Pterygota</taxon>
        <taxon>Neoptera</taxon>
        <taxon>Endopterygota</taxon>
        <taxon>Diptera</taxon>
        <taxon>Brachycera</taxon>
        <taxon>Muscomorpha</taxon>
        <taxon>Ephydroidea</taxon>
        <taxon>Drosophilidae</taxon>
        <taxon>Drosophila</taxon>
    </lineage>
</organism>
<feature type="transmembrane region" description="Helical" evidence="4">
    <location>
        <begin position="1286"/>
        <end position="1304"/>
    </location>
</feature>
<feature type="transmembrane region" description="Helical" evidence="4">
    <location>
        <begin position="367"/>
        <end position="387"/>
    </location>
</feature>
<evidence type="ECO:0000256" key="4">
    <source>
        <dbReference type="SAM" id="Phobius"/>
    </source>
</evidence>
<dbReference type="PROSITE" id="PS50893">
    <property type="entry name" value="ABC_TRANSPORTER_2"/>
    <property type="match status" value="2"/>
</dbReference>
<dbReference type="SMART" id="SM00382">
    <property type="entry name" value="AAA"/>
    <property type="match status" value="2"/>
</dbReference>
<feature type="compositionally biased region" description="Basic and acidic residues" evidence="3">
    <location>
        <begin position="601"/>
        <end position="617"/>
    </location>
</feature>
<dbReference type="GO" id="GO:0005524">
    <property type="term" value="F:ATP binding"/>
    <property type="evidence" value="ECO:0007669"/>
    <property type="project" value="UniProtKB-KW"/>
</dbReference>
<evidence type="ECO:0000259" key="6">
    <source>
        <dbReference type="PROSITE" id="PS50893"/>
    </source>
</evidence>
<evidence type="ECO:0000256" key="3">
    <source>
        <dbReference type="SAM" id="MobiDB-lite"/>
    </source>
</evidence>
<reference evidence="7" key="1">
    <citation type="journal article" date="1997" name="Nucleic Acids Res.">
        <title>tRNAscan-SE: a program for improved detection of transfer RNA genes in genomic sequence.</title>
        <authorList>
            <person name="Lowe T.M."/>
            <person name="Eddy S.R."/>
        </authorList>
    </citation>
    <scope>NUCLEOTIDE SEQUENCE [LARGE SCALE GENOMIC DNA]</scope>
</reference>
<feature type="compositionally biased region" description="Low complexity" evidence="3">
    <location>
        <begin position="537"/>
        <end position="554"/>
    </location>
</feature>
<keyword evidence="4" id="KW-0812">Transmembrane</keyword>
<feature type="transmembrane region" description="Helical" evidence="4">
    <location>
        <begin position="1216"/>
        <end position="1238"/>
    </location>
</feature>
<dbReference type="Pfam" id="PF00005">
    <property type="entry name" value="ABC_tran"/>
    <property type="match status" value="2"/>
</dbReference>
<dbReference type="SUPFAM" id="SSF52540">
    <property type="entry name" value="P-loop containing nucleoside triphosphate hydrolases"/>
    <property type="match status" value="2"/>
</dbReference>
<evidence type="ECO:0000256" key="5">
    <source>
        <dbReference type="SAM" id="SignalP"/>
    </source>
</evidence>
<evidence type="ECO:0000313" key="7">
    <source>
        <dbReference type="Proteomes" id="UP000694904"/>
    </source>
</evidence>
<dbReference type="GeneID" id="108618802"/>
<dbReference type="Gene3D" id="3.40.50.300">
    <property type="entry name" value="P-loop containing nucleotide triphosphate hydrolases"/>
    <property type="match status" value="2"/>
</dbReference>
<dbReference type="InterPro" id="IPR003593">
    <property type="entry name" value="AAA+_ATPase"/>
</dbReference>
<feature type="transmembrane region" description="Helical" evidence="4">
    <location>
        <begin position="233"/>
        <end position="253"/>
    </location>
</feature>
<keyword evidence="4" id="KW-1133">Transmembrane helix</keyword>
<feature type="region of interest" description="Disordered" evidence="3">
    <location>
        <begin position="525"/>
        <end position="562"/>
    </location>
</feature>
<dbReference type="RefSeq" id="XP_017870428.1">
    <property type="nucleotide sequence ID" value="XM_018014939.1"/>
</dbReference>
<keyword evidence="4" id="KW-0472">Membrane</keyword>
<accession>A0ABM1PT92</accession>
<keyword evidence="5" id="KW-0732">Signal</keyword>
<feature type="signal peptide" evidence="5">
    <location>
        <begin position="1"/>
        <end position="18"/>
    </location>
</feature>
<dbReference type="InterPro" id="IPR026082">
    <property type="entry name" value="ABCA"/>
</dbReference>
<feature type="region of interest" description="Disordered" evidence="3">
    <location>
        <begin position="467"/>
        <end position="494"/>
    </location>
</feature>
<feature type="domain" description="ABC transporter" evidence="6">
    <location>
        <begin position="632"/>
        <end position="861"/>
    </location>
</feature>
<feature type="transmembrane region" description="Helical" evidence="4">
    <location>
        <begin position="1176"/>
        <end position="1195"/>
    </location>
</feature>
<keyword evidence="1" id="KW-0547">Nucleotide-binding</keyword>
<gene>
    <name evidence="8" type="primary">LOC108618802</name>
</gene>
<dbReference type="InterPro" id="IPR027417">
    <property type="entry name" value="P-loop_NTPase"/>
</dbReference>
<keyword evidence="7" id="KW-1185">Reference proteome</keyword>
<feature type="transmembrane region" description="Helical" evidence="4">
    <location>
        <begin position="343"/>
        <end position="361"/>
    </location>
</feature>
<feature type="transmembrane region" description="Helical" evidence="4">
    <location>
        <begin position="273"/>
        <end position="295"/>
    </location>
</feature>